<reference evidence="2 3" key="1">
    <citation type="submission" date="2015-03" db="EMBL/GenBank/DDBJ databases">
        <title>Genome sequencing of Methylobacterium aquaticum DSM16371 type strain.</title>
        <authorList>
            <person name="Chaudhry V."/>
            <person name="Patil P.B."/>
        </authorList>
    </citation>
    <scope>NUCLEOTIDE SEQUENCE [LARGE SCALE GENOMIC DNA]</scope>
    <source>
        <strain evidence="2 3">DSM 16371</strain>
    </source>
</reference>
<keyword evidence="1" id="KW-1133">Transmembrane helix</keyword>
<dbReference type="PATRIC" id="fig|270351.6.peg.5480"/>
<keyword evidence="1" id="KW-0472">Membrane</keyword>
<dbReference type="Proteomes" id="UP000035929">
    <property type="component" value="Unassembled WGS sequence"/>
</dbReference>
<evidence type="ECO:0000313" key="2">
    <source>
        <dbReference type="EMBL" id="KMO41652.1"/>
    </source>
</evidence>
<keyword evidence="1" id="KW-0812">Transmembrane</keyword>
<comment type="caution">
    <text evidence="2">The sequence shown here is derived from an EMBL/GenBank/DDBJ whole genome shotgun (WGS) entry which is preliminary data.</text>
</comment>
<dbReference type="EMBL" id="LABX01000004">
    <property type="protein sequence ID" value="KMO41652.1"/>
    <property type="molecule type" value="Genomic_DNA"/>
</dbReference>
<name>A0A0J6T711_9HYPH</name>
<evidence type="ECO:0000256" key="1">
    <source>
        <dbReference type="SAM" id="Phobius"/>
    </source>
</evidence>
<accession>A0A0J6T711</accession>
<proteinExistence type="predicted"/>
<dbReference type="OrthoDB" id="7433288at2"/>
<evidence type="ECO:0000313" key="3">
    <source>
        <dbReference type="Proteomes" id="UP000035929"/>
    </source>
</evidence>
<dbReference type="RefSeq" id="WP_048461888.1">
    <property type="nucleotide sequence ID" value="NZ_LABX01000004.1"/>
</dbReference>
<sequence>MMRLVTLALAALTYGWLASVLFGDPVKPLALATFWSERLGLAHWRLLAALGIAVSAVVFAQPFRNVVPDALRPSAFVIVAVLLPTALVGVLADRVRHRAVEAFGADAVEEQSFFTSLSEAPKDFQFFLHTAVVKDCRFYAWSYRDLAFYAIPLDAIGNVVPQAWRKRCGFEVERP</sequence>
<dbReference type="AlphaFoldDB" id="A0A0J6T711"/>
<gene>
    <name evidence="2" type="ORF">VP06_00585</name>
</gene>
<protein>
    <submittedName>
        <fullName evidence="2">Uncharacterized protein</fullName>
    </submittedName>
</protein>
<feature type="transmembrane region" description="Helical" evidence="1">
    <location>
        <begin position="42"/>
        <end position="63"/>
    </location>
</feature>
<feature type="transmembrane region" description="Helical" evidence="1">
    <location>
        <begin position="75"/>
        <end position="92"/>
    </location>
</feature>
<organism evidence="2 3">
    <name type="scientific">Methylobacterium aquaticum</name>
    <dbReference type="NCBI Taxonomy" id="270351"/>
    <lineage>
        <taxon>Bacteria</taxon>
        <taxon>Pseudomonadati</taxon>
        <taxon>Pseudomonadota</taxon>
        <taxon>Alphaproteobacteria</taxon>
        <taxon>Hyphomicrobiales</taxon>
        <taxon>Methylobacteriaceae</taxon>
        <taxon>Methylobacterium</taxon>
    </lineage>
</organism>